<dbReference type="GO" id="GO:0008194">
    <property type="term" value="F:UDP-glycosyltransferase activity"/>
    <property type="evidence" value="ECO:0007669"/>
    <property type="project" value="InterPro"/>
</dbReference>
<dbReference type="Pfam" id="PF00201">
    <property type="entry name" value="UDPGT"/>
    <property type="match status" value="1"/>
</dbReference>
<evidence type="ECO:0000313" key="6">
    <source>
        <dbReference type="Proteomes" id="UP000075418"/>
    </source>
</evidence>
<evidence type="ECO:0000259" key="4">
    <source>
        <dbReference type="Pfam" id="PF03033"/>
    </source>
</evidence>
<evidence type="ECO:0000256" key="2">
    <source>
        <dbReference type="ARBA" id="ARBA00022676"/>
    </source>
</evidence>
<dbReference type="SUPFAM" id="SSF53756">
    <property type="entry name" value="UDP-Glycosyltransferase/glycogen phosphorylase"/>
    <property type="match status" value="1"/>
</dbReference>
<keyword evidence="3 5" id="KW-0808">Transferase</keyword>
<gene>
    <name evidence="5" type="ORF">A0131_03650</name>
</gene>
<dbReference type="InterPro" id="IPR006326">
    <property type="entry name" value="UDPGT_MGT-like"/>
</dbReference>
<dbReference type="FunFam" id="3.40.50.2000:FF:000072">
    <property type="entry name" value="Glycosyl transferase"/>
    <property type="match status" value="1"/>
</dbReference>
<dbReference type="NCBIfam" id="TIGR01426">
    <property type="entry name" value="MGT"/>
    <property type="match status" value="1"/>
</dbReference>
<protein>
    <submittedName>
        <fullName evidence="5">Glycosyl transferase</fullName>
    </submittedName>
</protein>
<dbReference type="AlphaFoldDB" id="A0A151A393"/>
<dbReference type="EMBL" id="LUGM01000002">
    <property type="protein sequence ID" value="KYH13898.1"/>
    <property type="molecule type" value="Genomic_DNA"/>
</dbReference>
<feature type="domain" description="Glycosyltransferase family 28 N-terminal" evidence="4">
    <location>
        <begin position="5"/>
        <end position="85"/>
    </location>
</feature>
<dbReference type="PANTHER" id="PTHR48043:SF145">
    <property type="entry name" value="FI06409P-RELATED"/>
    <property type="match status" value="1"/>
</dbReference>
<dbReference type="RefSeq" id="WP_061854127.1">
    <property type="nucleotide sequence ID" value="NZ_JAIEWX010000002.1"/>
</dbReference>
<dbReference type="CDD" id="cd03784">
    <property type="entry name" value="GT1_Gtf-like"/>
    <property type="match status" value="1"/>
</dbReference>
<keyword evidence="2" id="KW-0328">Glycosyltransferase</keyword>
<reference evidence="5 6" key="1">
    <citation type="submission" date="2016-02" db="EMBL/GenBank/DDBJ databases">
        <title>Draft genome sequence of hydrocarbon degrading Staphylococcus saprophyticus Strain CNV2, isolated from crude-oil contaminated soil from Noonmati Oil Refinery, Guwahati, Assam, India.</title>
        <authorList>
            <person name="Mukherjee A."/>
            <person name="Chettri B."/>
            <person name="Langpoklakpam J."/>
            <person name="Singh A.K."/>
            <person name="Chattopadhyay D.J."/>
        </authorList>
    </citation>
    <scope>NUCLEOTIDE SEQUENCE [LARGE SCALE GENOMIC DNA]</scope>
    <source>
        <strain evidence="5 6">CNV2</strain>
    </source>
</reference>
<dbReference type="InterPro" id="IPR050271">
    <property type="entry name" value="UDP-glycosyltransferase"/>
</dbReference>
<dbReference type="Pfam" id="PF03033">
    <property type="entry name" value="Glyco_transf_28"/>
    <property type="match status" value="1"/>
</dbReference>
<accession>A0A151A393</accession>
<dbReference type="InterPro" id="IPR002213">
    <property type="entry name" value="UDP_glucos_trans"/>
</dbReference>
<dbReference type="GO" id="GO:0005975">
    <property type="term" value="P:carbohydrate metabolic process"/>
    <property type="evidence" value="ECO:0007669"/>
    <property type="project" value="InterPro"/>
</dbReference>
<comment type="similarity">
    <text evidence="1">Belongs to the UDP-glycosyltransferase family.</text>
</comment>
<dbReference type="GO" id="GO:0016758">
    <property type="term" value="F:hexosyltransferase activity"/>
    <property type="evidence" value="ECO:0007669"/>
    <property type="project" value="InterPro"/>
</dbReference>
<organism evidence="5 6">
    <name type="scientific">Staphylococcus kloosii</name>
    <dbReference type="NCBI Taxonomy" id="29384"/>
    <lineage>
        <taxon>Bacteria</taxon>
        <taxon>Bacillati</taxon>
        <taxon>Bacillota</taxon>
        <taxon>Bacilli</taxon>
        <taxon>Bacillales</taxon>
        <taxon>Staphylococcaceae</taxon>
        <taxon>Staphylococcus</taxon>
    </lineage>
</organism>
<sequence length="402" mass="45110">MAKVLFINTGSEGHINPTIALCKALVERGEDVVYYMGDQYVDKFKDTGVEIRTIPTDKLVSAFTSFGLTHLFHVINGLLKTADVIMPQILEETKDEHYDYLIYDSMFSCGYLIAQKFNIPTVSAITSFAKTKPMFDSFANFMASQLEQDELESANLVFDTLKEHVEQTYDVKVPSRHEVMNNPGDFNISFVTKGFQLEYDAFDSTKFNFVGPSVLPPKPSGFMDNVNTNRPLIYVSLGTVFNQNVAFFNKCFSALANIDATVIVSIGKTNKAEDFDTIPDNVIIKDYVPQVEVLQHADLFLTHAGMNSTNEAIMLNVPLLAFPQSADQPVVARQIEHLKIGQQIDANVITAEQLANTVKDMLAHRQTYQQNIEQVKNVQTHTQPGYEVGAQAILDFRDKQYQ</sequence>
<evidence type="ECO:0000256" key="3">
    <source>
        <dbReference type="ARBA" id="ARBA00022679"/>
    </source>
</evidence>
<name>A0A151A393_9STAP</name>
<comment type="caution">
    <text evidence="5">The sequence shown here is derived from an EMBL/GenBank/DDBJ whole genome shotgun (WGS) entry which is preliminary data.</text>
</comment>
<dbReference type="PANTHER" id="PTHR48043">
    <property type="entry name" value="EG:EG0003.4 PROTEIN-RELATED"/>
    <property type="match status" value="1"/>
</dbReference>
<dbReference type="Gene3D" id="3.40.50.2000">
    <property type="entry name" value="Glycogen Phosphorylase B"/>
    <property type="match status" value="2"/>
</dbReference>
<evidence type="ECO:0000256" key="1">
    <source>
        <dbReference type="ARBA" id="ARBA00009995"/>
    </source>
</evidence>
<dbReference type="InterPro" id="IPR004276">
    <property type="entry name" value="GlycoTrans_28_N"/>
</dbReference>
<proteinExistence type="inferred from homology"/>
<dbReference type="Proteomes" id="UP000075418">
    <property type="component" value="Unassembled WGS sequence"/>
</dbReference>
<dbReference type="GO" id="GO:0033072">
    <property type="term" value="P:vancomycin biosynthetic process"/>
    <property type="evidence" value="ECO:0007669"/>
    <property type="project" value="UniProtKB-ARBA"/>
</dbReference>
<evidence type="ECO:0000313" key="5">
    <source>
        <dbReference type="EMBL" id="KYH13898.1"/>
    </source>
</evidence>